<organism evidence="2 3">
    <name type="scientific">Synchytrium endobioticum</name>
    <dbReference type="NCBI Taxonomy" id="286115"/>
    <lineage>
        <taxon>Eukaryota</taxon>
        <taxon>Fungi</taxon>
        <taxon>Fungi incertae sedis</taxon>
        <taxon>Chytridiomycota</taxon>
        <taxon>Chytridiomycota incertae sedis</taxon>
        <taxon>Chytridiomycetes</taxon>
        <taxon>Synchytriales</taxon>
        <taxon>Synchytriaceae</taxon>
        <taxon>Synchytrium</taxon>
    </lineage>
</organism>
<feature type="region of interest" description="Disordered" evidence="1">
    <location>
        <begin position="169"/>
        <end position="191"/>
    </location>
</feature>
<sequence length="191" mass="20789">MNLIDDLMRSESPERFVVFFEQIAIRVPIPTATACSWRSRDLDAQESMASKFAHTLCTGSLDVSVYTHKGKKHTVLPIVNQNITSLPNGMVFNPLNLSSRQKSLVTISLIVGVATLAIYTVSEPAFRQKTPTSNTNKSVHQIHRNPKEMCIAGPRAVGERVHSNAVVIESPPSKISDGSSSSSVATSATKR</sequence>
<comment type="caution">
    <text evidence="2">The sequence shown here is derived from an EMBL/GenBank/DDBJ whole genome shotgun (WGS) entry which is preliminary data.</text>
</comment>
<protein>
    <submittedName>
        <fullName evidence="2">Uncharacterized protein</fullName>
    </submittedName>
</protein>
<evidence type="ECO:0000313" key="3">
    <source>
        <dbReference type="Proteomes" id="UP000317494"/>
    </source>
</evidence>
<keyword evidence="3" id="KW-1185">Reference proteome</keyword>
<evidence type="ECO:0000256" key="1">
    <source>
        <dbReference type="SAM" id="MobiDB-lite"/>
    </source>
</evidence>
<accession>A0A507C191</accession>
<dbReference type="AlphaFoldDB" id="A0A507C191"/>
<reference evidence="2 3" key="1">
    <citation type="journal article" date="2019" name="Sci. Rep.">
        <title>Comparative genomics of chytrid fungi reveal insights into the obligate biotrophic and pathogenic lifestyle of Synchytrium endobioticum.</title>
        <authorList>
            <person name="van de Vossenberg B.T.L.H."/>
            <person name="Warris S."/>
            <person name="Nguyen H.D.T."/>
            <person name="van Gent-Pelzer M.P.E."/>
            <person name="Joly D.L."/>
            <person name="van de Geest H.C."/>
            <person name="Bonants P.J.M."/>
            <person name="Smith D.S."/>
            <person name="Levesque C.A."/>
            <person name="van der Lee T.A.J."/>
        </authorList>
    </citation>
    <scope>NUCLEOTIDE SEQUENCE [LARGE SCALE GENOMIC DNA]</scope>
    <source>
        <strain evidence="2 3">MB42</strain>
    </source>
</reference>
<evidence type="ECO:0000313" key="2">
    <source>
        <dbReference type="EMBL" id="TPX31335.1"/>
    </source>
</evidence>
<feature type="compositionally biased region" description="Low complexity" evidence="1">
    <location>
        <begin position="170"/>
        <end position="191"/>
    </location>
</feature>
<name>A0A507C191_9FUNG</name>
<proteinExistence type="predicted"/>
<dbReference type="Proteomes" id="UP000317494">
    <property type="component" value="Unassembled WGS sequence"/>
</dbReference>
<dbReference type="VEuPathDB" id="FungiDB:SeMB42_g07771"/>
<dbReference type="EMBL" id="QEAN01000621">
    <property type="protein sequence ID" value="TPX31335.1"/>
    <property type="molecule type" value="Genomic_DNA"/>
</dbReference>
<gene>
    <name evidence="2" type="ORF">SeMB42_g07771</name>
</gene>